<reference evidence="3" key="1">
    <citation type="journal article" date="2017" name="Nat. Ecol. Evol.">
        <title>Genome expansion and lineage-specific genetic innovations in the forest pathogenic fungi Armillaria.</title>
        <authorList>
            <person name="Sipos G."/>
            <person name="Prasanna A.N."/>
            <person name="Walter M.C."/>
            <person name="O'Connor E."/>
            <person name="Balint B."/>
            <person name="Krizsan K."/>
            <person name="Kiss B."/>
            <person name="Hess J."/>
            <person name="Varga T."/>
            <person name="Slot J."/>
            <person name="Riley R."/>
            <person name="Boka B."/>
            <person name="Rigling D."/>
            <person name="Barry K."/>
            <person name="Lee J."/>
            <person name="Mihaltcheva S."/>
            <person name="LaButti K."/>
            <person name="Lipzen A."/>
            <person name="Waldron R."/>
            <person name="Moloney N.M."/>
            <person name="Sperisen C."/>
            <person name="Kredics L."/>
            <person name="Vagvoelgyi C."/>
            <person name="Patrignani A."/>
            <person name="Fitzpatrick D."/>
            <person name="Nagy I."/>
            <person name="Doyle S."/>
            <person name="Anderson J.B."/>
            <person name="Grigoriev I.V."/>
            <person name="Gueldener U."/>
            <person name="Muensterkoetter M."/>
            <person name="Nagy L.G."/>
        </authorList>
    </citation>
    <scope>NUCLEOTIDE SEQUENCE [LARGE SCALE GENOMIC DNA]</scope>
    <source>
        <strain evidence="3">C18/9</strain>
    </source>
</reference>
<organism evidence="2 3">
    <name type="scientific">Armillaria ostoyae</name>
    <name type="common">Armillaria root rot fungus</name>
    <dbReference type="NCBI Taxonomy" id="47428"/>
    <lineage>
        <taxon>Eukaryota</taxon>
        <taxon>Fungi</taxon>
        <taxon>Dikarya</taxon>
        <taxon>Basidiomycota</taxon>
        <taxon>Agaricomycotina</taxon>
        <taxon>Agaricomycetes</taxon>
        <taxon>Agaricomycetidae</taxon>
        <taxon>Agaricales</taxon>
        <taxon>Marasmiineae</taxon>
        <taxon>Physalacriaceae</taxon>
        <taxon>Armillaria</taxon>
    </lineage>
</organism>
<keyword evidence="3" id="KW-1185">Reference proteome</keyword>
<evidence type="ECO:0000313" key="3">
    <source>
        <dbReference type="Proteomes" id="UP000219338"/>
    </source>
</evidence>
<evidence type="ECO:0000313" key="2">
    <source>
        <dbReference type="EMBL" id="SJL11449.1"/>
    </source>
</evidence>
<gene>
    <name evidence="2" type="ORF">ARMOST_14853</name>
</gene>
<proteinExistence type="predicted"/>
<dbReference type="Proteomes" id="UP000219338">
    <property type="component" value="Unassembled WGS sequence"/>
</dbReference>
<name>A0A284RRR3_ARMOS</name>
<accession>A0A284RRR3</accession>
<dbReference type="OrthoDB" id="10528028at2759"/>
<dbReference type="EMBL" id="FUEG01000014">
    <property type="protein sequence ID" value="SJL11449.1"/>
    <property type="molecule type" value="Genomic_DNA"/>
</dbReference>
<protein>
    <submittedName>
        <fullName evidence="2">Uncharacterized protein</fullName>
    </submittedName>
</protein>
<evidence type="ECO:0000256" key="1">
    <source>
        <dbReference type="SAM" id="MobiDB-lite"/>
    </source>
</evidence>
<dbReference type="AlphaFoldDB" id="A0A284RRR3"/>
<sequence length="81" mass="8059">MSSKAPSDSCSLNGASPSTASNSSVFHLSLKFGTLMPGTYTFNINIDLNTSTSSPSVATSVAAGNDSLVTPKSAAVGDAES</sequence>
<feature type="region of interest" description="Disordered" evidence="1">
    <location>
        <begin position="1"/>
        <end position="22"/>
    </location>
</feature>